<protein>
    <submittedName>
        <fullName evidence="2">DUF3096 domain-containing protein</fullName>
    </submittedName>
</protein>
<feature type="transmembrane region" description="Helical" evidence="1">
    <location>
        <begin position="12"/>
        <end position="28"/>
    </location>
</feature>
<evidence type="ECO:0000313" key="3">
    <source>
        <dbReference type="Proteomes" id="UP000483379"/>
    </source>
</evidence>
<feature type="transmembrane region" description="Helical" evidence="1">
    <location>
        <begin position="64"/>
        <end position="91"/>
    </location>
</feature>
<comment type="caution">
    <text evidence="2">The sequence shown here is derived from an EMBL/GenBank/DDBJ whole genome shotgun (WGS) entry which is preliminary data.</text>
</comment>
<evidence type="ECO:0000313" key="2">
    <source>
        <dbReference type="EMBL" id="NEV64518.1"/>
    </source>
</evidence>
<sequence>MDILGMMQELPMEAVVAIIAGVVVLLVPRILNYAIAAYLLLIGALGVLQFFYGQAIRPMPVLSIVAGAIVLIKPAILNYVVGIYLILVGLLEAGILRF</sequence>
<dbReference type="Pfam" id="PF11295">
    <property type="entry name" value="DUF3096"/>
    <property type="match status" value="2"/>
</dbReference>
<gene>
    <name evidence="2" type="ORF">G3446_22045</name>
</gene>
<keyword evidence="3" id="KW-1185">Reference proteome</keyword>
<dbReference type="AlphaFoldDB" id="A0A6M0K3Y4"/>
<name>A0A6M0K3Y4_9GAMM</name>
<keyword evidence="1" id="KW-1133">Transmembrane helix</keyword>
<proteinExistence type="predicted"/>
<reference evidence="2 3" key="1">
    <citation type="submission" date="2020-02" db="EMBL/GenBank/DDBJ databases">
        <title>Genome sequences of Thiorhodococcus mannitoliphagus and Thiorhodococcus minor, purple sulfur photosynthetic bacteria in the gammaproteobacterial family, Chromatiaceae.</title>
        <authorList>
            <person name="Aviles F.A."/>
            <person name="Meyer T.E."/>
            <person name="Kyndt J.A."/>
        </authorList>
    </citation>
    <scope>NUCLEOTIDE SEQUENCE [LARGE SCALE GENOMIC DNA]</scope>
    <source>
        <strain evidence="2 3">DSM 11518</strain>
    </source>
</reference>
<dbReference type="EMBL" id="JAAIJQ010000095">
    <property type="protein sequence ID" value="NEV64518.1"/>
    <property type="molecule type" value="Genomic_DNA"/>
</dbReference>
<evidence type="ECO:0000256" key="1">
    <source>
        <dbReference type="SAM" id="Phobius"/>
    </source>
</evidence>
<dbReference type="InterPro" id="IPR021446">
    <property type="entry name" value="DUF3096"/>
</dbReference>
<keyword evidence="1" id="KW-0812">Transmembrane</keyword>
<dbReference type="Proteomes" id="UP000483379">
    <property type="component" value="Unassembled WGS sequence"/>
</dbReference>
<organism evidence="2 3">
    <name type="scientific">Thiorhodococcus minor</name>
    <dbReference type="NCBI Taxonomy" id="57489"/>
    <lineage>
        <taxon>Bacteria</taxon>
        <taxon>Pseudomonadati</taxon>
        <taxon>Pseudomonadota</taxon>
        <taxon>Gammaproteobacteria</taxon>
        <taxon>Chromatiales</taxon>
        <taxon>Chromatiaceae</taxon>
        <taxon>Thiorhodococcus</taxon>
    </lineage>
</organism>
<keyword evidence="1" id="KW-0472">Membrane</keyword>
<feature type="transmembrane region" description="Helical" evidence="1">
    <location>
        <begin position="35"/>
        <end position="52"/>
    </location>
</feature>
<accession>A0A6M0K3Y4</accession>